<feature type="domain" description="HAMP" evidence="10">
    <location>
        <begin position="230"/>
        <end position="283"/>
    </location>
</feature>
<evidence type="ECO:0000256" key="4">
    <source>
        <dbReference type="ARBA" id="ARBA00023224"/>
    </source>
</evidence>
<accession>A0A7X2V5C4</accession>
<evidence type="ECO:0000256" key="1">
    <source>
        <dbReference type="ARBA" id="ARBA00004236"/>
    </source>
</evidence>
<dbReference type="SUPFAM" id="SSF58104">
    <property type="entry name" value="Methyl-accepting chemotaxis protein (MCP) signaling domain"/>
    <property type="match status" value="1"/>
</dbReference>
<keyword evidence="7" id="KW-0175">Coiled coil</keyword>
<dbReference type="PROSITE" id="PS50885">
    <property type="entry name" value="HAMP"/>
    <property type="match status" value="1"/>
</dbReference>
<dbReference type="EMBL" id="WMIB01000013">
    <property type="protein sequence ID" value="MTH54300.1"/>
    <property type="molecule type" value="Genomic_DNA"/>
</dbReference>
<keyword evidence="12" id="KW-1185">Reference proteome</keyword>
<comment type="subcellular location">
    <subcellularLocation>
        <location evidence="1">Cell membrane</location>
    </subcellularLocation>
</comment>
<evidence type="ECO:0000256" key="5">
    <source>
        <dbReference type="ARBA" id="ARBA00029447"/>
    </source>
</evidence>
<organism evidence="11 12">
    <name type="scientific">Metabacillus mangrovi</name>
    <dbReference type="NCBI Taxonomy" id="1491830"/>
    <lineage>
        <taxon>Bacteria</taxon>
        <taxon>Bacillati</taxon>
        <taxon>Bacillota</taxon>
        <taxon>Bacilli</taxon>
        <taxon>Bacillales</taxon>
        <taxon>Bacillaceae</taxon>
        <taxon>Metabacillus</taxon>
    </lineage>
</organism>
<dbReference type="InterPro" id="IPR003660">
    <property type="entry name" value="HAMP_dom"/>
</dbReference>
<dbReference type="PANTHER" id="PTHR32089">
    <property type="entry name" value="METHYL-ACCEPTING CHEMOTAXIS PROTEIN MCPB"/>
    <property type="match status" value="1"/>
</dbReference>
<dbReference type="InterPro" id="IPR004089">
    <property type="entry name" value="MCPsignal_dom"/>
</dbReference>
<keyword evidence="2" id="KW-1003">Cell membrane</keyword>
<dbReference type="GO" id="GO:0005886">
    <property type="term" value="C:plasma membrane"/>
    <property type="evidence" value="ECO:0007669"/>
    <property type="project" value="UniProtKB-SubCell"/>
</dbReference>
<dbReference type="Pfam" id="PF00015">
    <property type="entry name" value="MCPsignal"/>
    <property type="match status" value="1"/>
</dbReference>
<evidence type="ECO:0000256" key="7">
    <source>
        <dbReference type="SAM" id="Coils"/>
    </source>
</evidence>
<evidence type="ECO:0000256" key="2">
    <source>
        <dbReference type="ARBA" id="ARBA00022475"/>
    </source>
</evidence>
<dbReference type="OrthoDB" id="9804712at2"/>
<dbReference type="PROSITE" id="PS50111">
    <property type="entry name" value="CHEMOTAXIS_TRANSDUC_2"/>
    <property type="match status" value="1"/>
</dbReference>
<reference evidence="11 12" key="1">
    <citation type="journal article" date="2017" name="Int. J. Syst. Evol. Microbiol.">
        <title>Bacillus mangrovi sp. nov., isolated from a sediment sample from a mangrove forest.</title>
        <authorList>
            <person name="Gupta V."/>
            <person name="Singh P.K."/>
            <person name="Korpole S."/>
            <person name="Tanuku N.R.S."/>
            <person name="Pinnaka A.K."/>
        </authorList>
    </citation>
    <scope>NUCLEOTIDE SEQUENCE [LARGE SCALE GENOMIC DNA]</scope>
    <source>
        <strain evidence="11 12">KCTC 33872</strain>
    </source>
</reference>
<evidence type="ECO:0000259" key="10">
    <source>
        <dbReference type="PROSITE" id="PS50885"/>
    </source>
</evidence>
<feature type="transmembrane region" description="Helical" evidence="8">
    <location>
        <begin position="28"/>
        <end position="50"/>
    </location>
</feature>
<keyword evidence="4 6" id="KW-0807">Transducer</keyword>
<dbReference type="AlphaFoldDB" id="A0A7X2V5C4"/>
<dbReference type="GO" id="GO:0007165">
    <property type="term" value="P:signal transduction"/>
    <property type="evidence" value="ECO:0007669"/>
    <property type="project" value="UniProtKB-KW"/>
</dbReference>
<keyword evidence="8" id="KW-1133">Transmembrane helix</keyword>
<feature type="transmembrane region" description="Helical" evidence="8">
    <location>
        <begin position="207"/>
        <end position="228"/>
    </location>
</feature>
<dbReference type="SMART" id="SM00283">
    <property type="entry name" value="MA"/>
    <property type="match status" value="1"/>
</dbReference>
<gene>
    <name evidence="11" type="ORF">GKZ89_12890</name>
</gene>
<evidence type="ECO:0000313" key="12">
    <source>
        <dbReference type="Proteomes" id="UP000434639"/>
    </source>
</evidence>
<evidence type="ECO:0000256" key="3">
    <source>
        <dbReference type="ARBA" id="ARBA00023136"/>
    </source>
</evidence>
<evidence type="ECO:0000256" key="6">
    <source>
        <dbReference type="PROSITE-ProRule" id="PRU00284"/>
    </source>
</evidence>
<proteinExistence type="inferred from homology"/>
<dbReference type="PANTHER" id="PTHR32089:SF114">
    <property type="entry name" value="METHYL-ACCEPTING CHEMOTAXIS PROTEIN MCPB"/>
    <property type="match status" value="1"/>
</dbReference>
<evidence type="ECO:0000259" key="9">
    <source>
        <dbReference type="PROSITE" id="PS50111"/>
    </source>
</evidence>
<evidence type="ECO:0000313" key="11">
    <source>
        <dbReference type="EMBL" id="MTH54300.1"/>
    </source>
</evidence>
<name>A0A7X2V5C4_9BACI</name>
<protein>
    <submittedName>
        <fullName evidence="11">HAMP domain-containing protein</fullName>
    </submittedName>
</protein>
<dbReference type="CDD" id="cd06225">
    <property type="entry name" value="HAMP"/>
    <property type="match status" value="1"/>
</dbReference>
<evidence type="ECO:0000256" key="8">
    <source>
        <dbReference type="SAM" id="Phobius"/>
    </source>
</evidence>
<feature type="coiled-coil region" evidence="7">
    <location>
        <begin position="373"/>
        <end position="400"/>
    </location>
</feature>
<comment type="caution">
    <text evidence="11">The sequence shown here is derived from an EMBL/GenBank/DDBJ whole genome shotgun (WGS) entry which is preliminary data.</text>
</comment>
<feature type="domain" description="Methyl-accepting transducer" evidence="9">
    <location>
        <begin position="302"/>
        <end position="573"/>
    </location>
</feature>
<keyword evidence="3 8" id="KW-0472">Membrane</keyword>
<dbReference type="Gene3D" id="1.10.287.950">
    <property type="entry name" value="Methyl-accepting chemotaxis protein"/>
    <property type="match status" value="1"/>
</dbReference>
<keyword evidence="8" id="KW-0812">Transmembrane</keyword>
<comment type="similarity">
    <text evidence="5">Belongs to the methyl-accepting chemotaxis (MCP) protein family.</text>
</comment>
<sequence>MPVISTKTDRTEPKVMFFQKNSSIGRKYGLVFFSCLTLIIMAFVFILFSLSSALQTAENAQQKSNDALKSAAAAGIFKQKYIVITDYITKGDPASEKAYGDESKKINGVLRELDTDRENKEQTVLIRAAAAMNKELDAYFENEIQPEIKDAMGSGNAVDPLKQIELQNRAAVIRDVGIEKLSALEQMLSVERTAMVRGAEKNSQKQILLSCAIIAVSIILSLILLTIVSRRIRRQLTMAVNMCRELARGNLMTEDLEIRSKDESAEIAKAMNTLKRELKTSIAGIFTLSEKVRSMSVHLKENAGTTSYGTEQITDSILQVASGSEKQLQSIEYASDSAHSIAGQLAIAAAQSREAASLSTASSKKMEQGSLQAKHVMNQMEAILERVEKLEQTIHALSHKSAAITAITTMISSISEQTNLLALNAAIEAARAGEHGKGFGVVASEVRKLAEQTARAAESIQEILLTTKEETANAEKLMTESSSAIVKGNQLVLEVEESFTAIVKDMEKLEDKSREVEAAVAAAGQKMDGLNDSTGRIKAVSRLTNEHIEQMAAATEEQSAVMQEMLDSAQTLAELAIEFRDSFSAYRI</sequence>
<dbReference type="Proteomes" id="UP000434639">
    <property type="component" value="Unassembled WGS sequence"/>
</dbReference>